<accession>A0A7Y0AT23</accession>
<dbReference type="InterPro" id="IPR014056">
    <property type="entry name" value="TypeIITA-like_toxin_pred"/>
</dbReference>
<dbReference type="RefSeq" id="WP_169586873.1">
    <property type="nucleotide sequence ID" value="NZ_JABBGK010000001.1"/>
</dbReference>
<dbReference type="PANTHER" id="PTHR41791:SF1">
    <property type="entry name" value="SSL7039 PROTEIN"/>
    <property type="match status" value="1"/>
</dbReference>
<keyword evidence="2" id="KW-1185">Reference proteome</keyword>
<evidence type="ECO:0000313" key="2">
    <source>
        <dbReference type="Proteomes" id="UP000541470"/>
    </source>
</evidence>
<dbReference type="Proteomes" id="UP000541470">
    <property type="component" value="Unassembled WGS sequence"/>
</dbReference>
<dbReference type="Pfam" id="PF05973">
    <property type="entry name" value="Gp49"/>
    <property type="match status" value="1"/>
</dbReference>
<comment type="caution">
    <text evidence="1">The sequence shown here is derived from an EMBL/GenBank/DDBJ whole genome shotgun (WGS) entry which is preliminary data.</text>
</comment>
<dbReference type="PANTHER" id="PTHR41791">
    <property type="entry name" value="SSL7039 PROTEIN"/>
    <property type="match status" value="1"/>
</dbReference>
<protein>
    <submittedName>
        <fullName evidence="1">Type II toxin-antitoxin system RelE/ParE family toxin</fullName>
    </submittedName>
</protein>
<proteinExistence type="predicted"/>
<evidence type="ECO:0000313" key="1">
    <source>
        <dbReference type="EMBL" id="NML72952.1"/>
    </source>
</evidence>
<dbReference type="EMBL" id="JABBGK010000001">
    <property type="protein sequence ID" value="NML72952.1"/>
    <property type="molecule type" value="Genomic_DNA"/>
</dbReference>
<organism evidence="1 2">
    <name type="scientific">Rhizobium terricola</name>
    <dbReference type="NCBI Taxonomy" id="2728849"/>
    <lineage>
        <taxon>Bacteria</taxon>
        <taxon>Pseudomonadati</taxon>
        <taxon>Pseudomonadota</taxon>
        <taxon>Alphaproteobacteria</taxon>
        <taxon>Hyphomicrobiales</taxon>
        <taxon>Rhizobiaceae</taxon>
        <taxon>Rhizobium/Agrobacterium group</taxon>
        <taxon>Rhizobium</taxon>
    </lineage>
</organism>
<dbReference type="InterPro" id="IPR009241">
    <property type="entry name" value="HigB-like"/>
</dbReference>
<reference evidence="1 2" key="1">
    <citation type="submission" date="2020-04" db="EMBL/GenBank/DDBJ databases">
        <title>Rhizobium sp. S-51 isolated from soil.</title>
        <authorList>
            <person name="Dahal R.H."/>
        </authorList>
    </citation>
    <scope>NUCLEOTIDE SEQUENCE [LARGE SCALE GENOMIC DNA]</scope>
    <source>
        <strain evidence="1 2">S-51</strain>
    </source>
</reference>
<gene>
    <name evidence="1" type="ORF">HHL25_02315</name>
</gene>
<name>A0A7Y0AT23_9HYPH</name>
<sequence>MLEVRHYLNQDGRNLFVEWLRDLRDPLAKTAIVRRLNRLEQGNFGDFKAVRRGVCELRVDVGPGYRIYYARSGDTVVLLLCAGTKRTQEADIDRACTYWLDWLGRKD</sequence>
<dbReference type="NCBIfam" id="TIGR02683">
    <property type="entry name" value="upstrm_HI1419"/>
    <property type="match status" value="1"/>
</dbReference>
<dbReference type="PIRSF" id="PIRSF028744">
    <property type="entry name" value="Addict_mod_HI1419"/>
    <property type="match status" value="1"/>
</dbReference>
<dbReference type="AlphaFoldDB" id="A0A7Y0AT23"/>